<feature type="transmembrane region" description="Helical" evidence="2">
    <location>
        <begin position="94"/>
        <end position="122"/>
    </location>
</feature>
<feature type="transmembrane region" description="Helical" evidence="2">
    <location>
        <begin position="164"/>
        <end position="188"/>
    </location>
</feature>
<feature type="region of interest" description="Disordered" evidence="1">
    <location>
        <begin position="66"/>
        <end position="85"/>
    </location>
</feature>
<proteinExistence type="predicted"/>
<evidence type="ECO:0000256" key="1">
    <source>
        <dbReference type="SAM" id="MobiDB-lite"/>
    </source>
</evidence>
<keyword evidence="4" id="KW-1185">Reference proteome</keyword>
<feature type="transmembrane region" description="Helical" evidence="2">
    <location>
        <begin position="134"/>
        <end position="158"/>
    </location>
</feature>
<name>A0AA41UDS5_9MICO</name>
<keyword evidence="2" id="KW-0812">Transmembrane</keyword>
<dbReference type="RefSeq" id="WP_243010754.1">
    <property type="nucleotide sequence ID" value="NZ_JALGAR010000001.1"/>
</dbReference>
<evidence type="ECO:0000313" key="3">
    <source>
        <dbReference type="EMBL" id="MCI4656648.1"/>
    </source>
</evidence>
<dbReference type="AlphaFoldDB" id="A0AA41UDS5"/>
<accession>A0AA41UDS5</accession>
<comment type="caution">
    <text evidence="3">The sequence shown here is derived from an EMBL/GenBank/DDBJ whole genome shotgun (WGS) entry which is preliminary data.</text>
</comment>
<reference evidence="3" key="1">
    <citation type="submission" date="2022-03" db="EMBL/GenBank/DDBJ databases">
        <title>Cryobacterium sp. nov. strain ZS14-85, isolated from Antarctic soil.</title>
        <authorList>
            <person name="Li J."/>
            <person name="Niu G."/>
        </authorList>
    </citation>
    <scope>NUCLEOTIDE SEQUENCE</scope>
    <source>
        <strain evidence="3">ZS14-85</strain>
    </source>
</reference>
<evidence type="ECO:0000256" key="2">
    <source>
        <dbReference type="SAM" id="Phobius"/>
    </source>
</evidence>
<dbReference type="EMBL" id="JALGAR010000001">
    <property type="protein sequence ID" value="MCI4656648.1"/>
    <property type="molecule type" value="Genomic_DNA"/>
</dbReference>
<gene>
    <name evidence="3" type="ORF">MQH31_02315</name>
</gene>
<organism evidence="3 4">
    <name type="scientific">Cryobacterium zhongshanensis</name>
    <dbReference type="NCBI Taxonomy" id="2928153"/>
    <lineage>
        <taxon>Bacteria</taxon>
        <taxon>Bacillati</taxon>
        <taxon>Actinomycetota</taxon>
        <taxon>Actinomycetes</taxon>
        <taxon>Micrococcales</taxon>
        <taxon>Microbacteriaceae</taxon>
        <taxon>Cryobacterium</taxon>
    </lineage>
</organism>
<keyword evidence="2" id="KW-0472">Membrane</keyword>
<evidence type="ECO:0000313" key="4">
    <source>
        <dbReference type="Proteomes" id="UP001165341"/>
    </source>
</evidence>
<protein>
    <submittedName>
        <fullName evidence="3">Uncharacterized protein</fullName>
    </submittedName>
</protein>
<dbReference type="Proteomes" id="UP001165341">
    <property type="component" value="Unassembled WGS sequence"/>
</dbReference>
<sequence>MSTAEAPKIVSNYLAQLARALVDVPAGIAQDILEGISEELAGLDEKSASEKIALLGDPRFIATEARGGSEVAPSADGTSSLGRTRSSATRSRGFALAAVVLIAVGGVLVPVVGWVVGVFLVWLSQSWRVWEKLVATLAGPSASVAIIILAAVASHGVIHGQALLGAPVLATTFALIIPNVAVALWLLWRIRGN</sequence>
<keyword evidence="2" id="KW-1133">Transmembrane helix</keyword>